<comment type="similarity">
    <text evidence="2">Belongs to the SNF7 family.</text>
</comment>
<reference evidence="5" key="1">
    <citation type="submission" date="2021-09" db="EMBL/GenBank/DDBJ databases">
        <authorList>
            <consortium name="AG Swart"/>
            <person name="Singh M."/>
            <person name="Singh A."/>
            <person name="Seah K."/>
            <person name="Emmerich C."/>
        </authorList>
    </citation>
    <scope>NUCLEOTIDE SEQUENCE</scope>
    <source>
        <strain evidence="5">ATCC30299</strain>
    </source>
</reference>
<dbReference type="Gene3D" id="6.10.250.1710">
    <property type="match status" value="1"/>
</dbReference>
<dbReference type="GO" id="GO:0009898">
    <property type="term" value="C:cytoplasmic side of plasma membrane"/>
    <property type="evidence" value="ECO:0007669"/>
    <property type="project" value="TreeGrafter"/>
</dbReference>
<dbReference type="EMBL" id="CAJZBQ010000053">
    <property type="protein sequence ID" value="CAG9332020.1"/>
    <property type="molecule type" value="Genomic_DNA"/>
</dbReference>
<dbReference type="Proteomes" id="UP001162131">
    <property type="component" value="Unassembled WGS sequence"/>
</dbReference>
<comment type="subcellular location">
    <subcellularLocation>
        <location evidence="1">Endosome</location>
    </subcellularLocation>
</comment>
<keyword evidence="3" id="KW-0967">Endosome</keyword>
<evidence type="ECO:0000313" key="5">
    <source>
        <dbReference type="EMBL" id="CAG9332020.1"/>
    </source>
</evidence>
<gene>
    <name evidence="5" type="ORF">BSTOLATCC_MIC54074</name>
</gene>
<evidence type="ECO:0000256" key="1">
    <source>
        <dbReference type="ARBA" id="ARBA00004177"/>
    </source>
</evidence>
<protein>
    <submittedName>
        <fullName evidence="5">Uncharacterized protein</fullName>
    </submittedName>
</protein>
<dbReference type="GO" id="GO:0000815">
    <property type="term" value="C:ESCRT III complex"/>
    <property type="evidence" value="ECO:0007669"/>
    <property type="project" value="TreeGrafter"/>
</dbReference>
<proteinExistence type="inferred from homology"/>
<comment type="caution">
    <text evidence="5">The sequence shown here is derived from an EMBL/GenBank/DDBJ whole genome shotgun (WGS) entry which is preliminary data.</text>
</comment>
<dbReference type="GO" id="GO:0006900">
    <property type="term" value="P:vesicle budding from membrane"/>
    <property type="evidence" value="ECO:0007669"/>
    <property type="project" value="TreeGrafter"/>
</dbReference>
<dbReference type="Gene3D" id="1.10.287.1060">
    <property type="entry name" value="ESAT-6-like"/>
    <property type="match status" value="1"/>
</dbReference>
<accession>A0AAU9KDK7</accession>
<dbReference type="PANTHER" id="PTHR22761:SF10">
    <property type="entry name" value="GH13992P"/>
    <property type="match status" value="1"/>
</dbReference>
<dbReference type="GO" id="GO:0005771">
    <property type="term" value="C:multivesicular body"/>
    <property type="evidence" value="ECO:0007669"/>
    <property type="project" value="TreeGrafter"/>
</dbReference>
<evidence type="ECO:0000313" key="6">
    <source>
        <dbReference type="Proteomes" id="UP001162131"/>
    </source>
</evidence>
<evidence type="ECO:0000256" key="2">
    <source>
        <dbReference type="ARBA" id="ARBA00006190"/>
    </source>
</evidence>
<dbReference type="Pfam" id="PF03357">
    <property type="entry name" value="Snf7"/>
    <property type="match status" value="1"/>
</dbReference>
<dbReference type="AlphaFoldDB" id="A0AAU9KDK7"/>
<dbReference type="InterPro" id="IPR005024">
    <property type="entry name" value="Snf7_fam"/>
</dbReference>
<sequence>MRLFGKKKKQNMKPEEVLKTMESLRKTIEDIEKRSTLLQNKAQMELQNALQRKKQGDRAGALISLKRKKMYETEASKLEGSRMNIEQQLFAIEGASMNKNIFDSLKTGNQALKQVHGEIKIEDVDKLKDEMEEQQDLVQELNEAISQPIGFMSTVDEDDLLKELDEIEAQEYERDLIEAEPSQKAMVRPVVEQPSLELPGKEQPQVLSNFAGPQPQQPVKAAQNNELDELFNSMQM</sequence>
<dbReference type="PANTHER" id="PTHR22761">
    <property type="entry name" value="CHARGED MULTIVESICULAR BODY PROTEIN"/>
    <property type="match status" value="1"/>
</dbReference>
<dbReference type="GO" id="GO:0032511">
    <property type="term" value="P:late endosome to vacuole transport via multivesicular body sorting pathway"/>
    <property type="evidence" value="ECO:0007669"/>
    <property type="project" value="TreeGrafter"/>
</dbReference>
<feature type="region of interest" description="Disordered" evidence="4">
    <location>
        <begin position="195"/>
        <end position="220"/>
    </location>
</feature>
<evidence type="ECO:0000256" key="4">
    <source>
        <dbReference type="SAM" id="MobiDB-lite"/>
    </source>
</evidence>
<evidence type="ECO:0000256" key="3">
    <source>
        <dbReference type="ARBA" id="ARBA00022753"/>
    </source>
</evidence>
<keyword evidence="6" id="KW-1185">Reference proteome</keyword>
<name>A0AAU9KDK7_9CILI</name>
<organism evidence="5 6">
    <name type="scientific">Blepharisma stoltei</name>
    <dbReference type="NCBI Taxonomy" id="1481888"/>
    <lineage>
        <taxon>Eukaryota</taxon>
        <taxon>Sar</taxon>
        <taxon>Alveolata</taxon>
        <taxon>Ciliophora</taxon>
        <taxon>Postciliodesmatophora</taxon>
        <taxon>Heterotrichea</taxon>
        <taxon>Heterotrichida</taxon>
        <taxon>Blepharismidae</taxon>
        <taxon>Blepharisma</taxon>
    </lineage>
</organism>